<evidence type="ECO:0000256" key="1">
    <source>
        <dbReference type="SAM" id="SignalP"/>
    </source>
</evidence>
<evidence type="ECO:0000313" key="2">
    <source>
        <dbReference type="EMBL" id="GBP26502.1"/>
    </source>
</evidence>
<keyword evidence="3" id="KW-1185">Reference proteome</keyword>
<comment type="caution">
    <text evidence="2">The sequence shown here is derived from an EMBL/GenBank/DDBJ whole genome shotgun (WGS) entry which is preliminary data.</text>
</comment>
<dbReference type="Proteomes" id="UP000299102">
    <property type="component" value="Unassembled WGS sequence"/>
</dbReference>
<keyword evidence="1" id="KW-0732">Signal</keyword>
<sequence>MGPLAVVQRALLLININSAANVVNYIPRGSTGAAIELGTAPLQMRAEGPTGSAKRPGNGALMLEAGGASAPAPRDRHAQGDVPQIRKTRLLCITPLSYLGWLDPYRLPLMVRSPNSKNTALTTFLFQWEDQATRSMDNTSVTA</sequence>
<feature type="signal peptide" evidence="1">
    <location>
        <begin position="1"/>
        <end position="19"/>
    </location>
</feature>
<reference evidence="2 3" key="1">
    <citation type="journal article" date="2019" name="Commun. Biol.">
        <title>The bagworm genome reveals a unique fibroin gene that provides high tensile strength.</title>
        <authorList>
            <person name="Kono N."/>
            <person name="Nakamura H."/>
            <person name="Ohtoshi R."/>
            <person name="Tomita M."/>
            <person name="Numata K."/>
            <person name="Arakawa K."/>
        </authorList>
    </citation>
    <scope>NUCLEOTIDE SEQUENCE [LARGE SCALE GENOMIC DNA]</scope>
</reference>
<protein>
    <submittedName>
        <fullName evidence="2">Uncharacterized protein</fullName>
    </submittedName>
</protein>
<evidence type="ECO:0000313" key="3">
    <source>
        <dbReference type="Proteomes" id="UP000299102"/>
    </source>
</evidence>
<proteinExistence type="predicted"/>
<gene>
    <name evidence="2" type="ORF">EVAR_86004_1</name>
</gene>
<organism evidence="2 3">
    <name type="scientific">Eumeta variegata</name>
    <name type="common">Bagworm moth</name>
    <name type="synonym">Eumeta japonica</name>
    <dbReference type="NCBI Taxonomy" id="151549"/>
    <lineage>
        <taxon>Eukaryota</taxon>
        <taxon>Metazoa</taxon>
        <taxon>Ecdysozoa</taxon>
        <taxon>Arthropoda</taxon>
        <taxon>Hexapoda</taxon>
        <taxon>Insecta</taxon>
        <taxon>Pterygota</taxon>
        <taxon>Neoptera</taxon>
        <taxon>Endopterygota</taxon>
        <taxon>Lepidoptera</taxon>
        <taxon>Glossata</taxon>
        <taxon>Ditrysia</taxon>
        <taxon>Tineoidea</taxon>
        <taxon>Psychidae</taxon>
        <taxon>Oiketicinae</taxon>
        <taxon>Eumeta</taxon>
    </lineage>
</organism>
<dbReference type="AlphaFoldDB" id="A0A4C1UKL0"/>
<accession>A0A4C1UKL0</accession>
<feature type="chain" id="PRO_5020039640" evidence="1">
    <location>
        <begin position="20"/>
        <end position="143"/>
    </location>
</feature>
<dbReference type="EMBL" id="BGZK01000181">
    <property type="protein sequence ID" value="GBP26502.1"/>
    <property type="molecule type" value="Genomic_DNA"/>
</dbReference>
<name>A0A4C1UKL0_EUMVA</name>